<feature type="signal peptide" evidence="1">
    <location>
        <begin position="1"/>
        <end position="31"/>
    </location>
</feature>
<gene>
    <name evidence="2" type="ORF">RXV79_13835</name>
</gene>
<evidence type="ECO:0000256" key="1">
    <source>
        <dbReference type="SAM" id="SignalP"/>
    </source>
</evidence>
<evidence type="ECO:0008006" key="4">
    <source>
        <dbReference type="Google" id="ProtNLM"/>
    </source>
</evidence>
<dbReference type="Proteomes" id="UP001303946">
    <property type="component" value="Chromosome"/>
</dbReference>
<evidence type="ECO:0000313" key="2">
    <source>
        <dbReference type="EMBL" id="WOB06003.1"/>
    </source>
</evidence>
<dbReference type="EMBL" id="CP136336">
    <property type="protein sequence ID" value="WOB06003.1"/>
    <property type="molecule type" value="Genomic_DNA"/>
</dbReference>
<organism evidence="2 3">
    <name type="scientific">Piscinibacter gummiphilus</name>
    <dbReference type="NCBI Taxonomy" id="946333"/>
    <lineage>
        <taxon>Bacteria</taxon>
        <taxon>Pseudomonadati</taxon>
        <taxon>Pseudomonadota</taxon>
        <taxon>Betaproteobacteria</taxon>
        <taxon>Burkholderiales</taxon>
        <taxon>Sphaerotilaceae</taxon>
        <taxon>Piscinibacter</taxon>
    </lineage>
</organism>
<protein>
    <recommendedName>
        <fullName evidence="4">Ig-like domain-containing protein</fullName>
    </recommendedName>
</protein>
<proteinExistence type="predicted"/>
<keyword evidence="1" id="KW-0732">Signal</keyword>
<sequence length="144" mass="15510">MTDLAMPRPALLLPLRWLGLLIVMASSPSHAQPAIACHTEQARHDRLDVRCPWPADAPRLRFEAHFAGSHDDTTATLVATVNGTPLTCAAGSKTSIDGQDEGDVTLTCTLTAPPLARGATHVRFELRWHHARYGGFAVRVEPGG</sequence>
<keyword evidence="3" id="KW-1185">Reference proteome</keyword>
<evidence type="ECO:0000313" key="3">
    <source>
        <dbReference type="Proteomes" id="UP001303946"/>
    </source>
</evidence>
<name>A0ABZ0CLZ6_9BURK</name>
<dbReference type="RefSeq" id="WP_316698197.1">
    <property type="nucleotide sequence ID" value="NZ_CP136336.1"/>
</dbReference>
<reference evidence="2 3" key="1">
    <citation type="submission" date="2023-10" db="EMBL/GenBank/DDBJ databases">
        <title>Bacteria for the degradation of biodegradable plastic PBAT(Polybutylene adipate terephthalate).</title>
        <authorList>
            <person name="Weon H.-Y."/>
            <person name="Yeon J."/>
        </authorList>
    </citation>
    <scope>NUCLEOTIDE SEQUENCE [LARGE SCALE GENOMIC DNA]</scope>
    <source>
        <strain evidence="2 3">SBD 7-3</strain>
    </source>
</reference>
<accession>A0ABZ0CLZ6</accession>
<feature type="chain" id="PRO_5045308615" description="Ig-like domain-containing protein" evidence="1">
    <location>
        <begin position="32"/>
        <end position="144"/>
    </location>
</feature>